<dbReference type="NCBIfam" id="TIGR02532">
    <property type="entry name" value="IV_pilin_GFxxxE"/>
    <property type="match status" value="1"/>
</dbReference>
<dbReference type="RefSeq" id="WP_053234123.1">
    <property type="nucleotide sequence ID" value="NZ_CP011125.1"/>
</dbReference>
<accession>A0A0F6SFG0</accession>
<dbReference type="STRING" id="927083.DB32_004028"/>
<dbReference type="InterPro" id="IPR045584">
    <property type="entry name" value="Pilin-like"/>
</dbReference>
<evidence type="ECO:0000313" key="2">
    <source>
        <dbReference type="EMBL" id="AKF06879.1"/>
    </source>
</evidence>
<dbReference type="InterPro" id="IPR012902">
    <property type="entry name" value="N_methyl_site"/>
</dbReference>
<evidence type="ECO:0000256" key="1">
    <source>
        <dbReference type="SAM" id="Phobius"/>
    </source>
</evidence>
<protein>
    <submittedName>
        <fullName evidence="2">Type IV pilus biogenesis protein PilE</fullName>
    </submittedName>
</protein>
<dbReference type="Pfam" id="PF07963">
    <property type="entry name" value="N_methyl"/>
    <property type="match status" value="1"/>
</dbReference>
<dbReference type="PANTHER" id="PTHR30093:SF47">
    <property type="entry name" value="TYPE IV PILUS NON-CORE MINOR PILIN PILE"/>
    <property type="match status" value="1"/>
</dbReference>
<reference evidence="2 3" key="1">
    <citation type="submission" date="2015-03" db="EMBL/GenBank/DDBJ databases">
        <title>Genome assembly of Sandaracinus amylolyticus DSM 53668.</title>
        <authorList>
            <person name="Sharma G."/>
            <person name="Subramanian S."/>
        </authorList>
    </citation>
    <scope>NUCLEOTIDE SEQUENCE [LARGE SCALE GENOMIC DNA]</scope>
    <source>
        <strain evidence="2 3">DSM 53668</strain>
    </source>
</reference>
<dbReference type="OrthoDB" id="5501230at2"/>
<name>A0A0F6SFG0_9BACT</name>
<dbReference type="PANTHER" id="PTHR30093">
    <property type="entry name" value="GENERAL SECRETION PATHWAY PROTEIN G"/>
    <property type="match status" value="1"/>
</dbReference>
<gene>
    <name evidence="2" type="ORF">DB32_004028</name>
</gene>
<keyword evidence="1" id="KW-0472">Membrane</keyword>
<dbReference type="AlphaFoldDB" id="A0A0F6SFG0"/>
<keyword evidence="1" id="KW-0812">Transmembrane</keyword>
<keyword evidence="1" id="KW-1133">Transmembrane helix</keyword>
<dbReference type="PROSITE" id="PS00409">
    <property type="entry name" value="PROKAR_NTER_METHYL"/>
    <property type="match status" value="1"/>
</dbReference>
<dbReference type="SUPFAM" id="SSF54523">
    <property type="entry name" value="Pili subunits"/>
    <property type="match status" value="1"/>
</dbReference>
<feature type="transmembrane region" description="Helical" evidence="1">
    <location>
        <begin position="12"/>
        <end position="33"/>
    </location>
</feature>
<organism evidence="2 3">
    <name type="scientific">Sandaracinus amylolyticus</name>
    <dbReference type="NCBI Taxonomy" id="927083"/>
    <lineage>
        <taxon>Bacteria</taxon>
        <taxon>Pseudomonadati</taxon>
        <taxon>Myxococcota</taxon>
        <taxon>Polyangia</taxon>
        <taxon>Polyangiales</taxon>
        <taxon>Sandaracinaceae</taxon>
        <taxon>Sandaracinus</taxon>
    </lineage>
</organism>
<keyword evidence="3" id="KW-1185">Reference proteome</keyword>
<evidence type="ECO:0000313" key="3">
    <source>
        <dbReference type="Proteomes" id="UP000034883"/>
    </source>
</evidence>
<dbReference type="KEGG" id="samy:DB32_004028"/>
<dbReference type="Proteomes" id="UP000034883">
    <property type="component" value="Chromosome"/>
</dbReference>
<sequence length="185" mass="19628">MGRARYRRGFTLIELMVVVAIIGVLAAVAVPAFRAQMMRARTTEAVQTLGAIRQAEDSYYGLYSQYAGSLGWNPASIPAPNTVGSFDVAASGWEDLGVDPEGPVRFRYRVWTGGPGTRPALDGAPTSGAGAGIPGFSGAEYWFVTQAQADLDGDGTTVVFEGYSISDRVFVSRGIGGSYLETGWE</sequence>
<dbReference type="Gene3D" id="3.30.700.10">
    <property type="entry name" value="Glycoprotein, Type 4 Pilin"/>
    <property type="match status" value="1"/>
</dbReference>
<dbReference type="EMBL" id="CP011125">
    <property type="protein sequence ID" value="AKF06879.1"/>
    <property type="molecule type" value="Genomic_DNA"/>
</dbReference>
<proteinExistence type="predicted"/>